<evidence type="ECO:0000256" key="3">
    <source>
        <dbReference type="ARBA" id="ARBA00022989"/>
    </source>
</evidence>
<evidence type="ECO:0000256" key="1">
    <source>
        <dbReference type="ARBA" id="ARBA00004167"/>
    </source>
</evidence>
<keyword evidence="4 5" id="KW-0472">Membrane</keyword>
<accession>A0AAU7F9A4</accession>
<dbReference type="Pfam" id="PF04357">
    <property type="entry name" value="TamB"/>
    <property type="match status" value="1"/>
</dbReference>
<keyword evidence="3 5" id="KW-1133">Transmembrane helix</keyword>
<evidence type="ECO:0000259" key="6">
    <source>
        <dbReference type="Pfam" id="PF04357"/>
    </source>
</evidence>
<feature type="transmembrane region" description="Helical" evidence="5">
    <location>
        <begin position="47"/>
        <end position="73"/>
    </location>
</feature>
<gene>
    <name evidence="7" type="ORF">ABHF33_14755</name>
</gene>
<dbReference type="GO" id="GO:0009306">
    <property type="term" value="P:protein secretion"/>
    <property type="evidence" value="ECO:0007669"/>
    <property type="project" value="InterPro"/>
</dbReference>
<evidence type="ECO:0000256" key="4">
    <source>
        <dbReference type="ARBA" id="ARBA00023136"/>
    </source>
</evidence>
<keyword evidence="2 5" id="KW-0812">Transmembrane</keyword>
<sequence>MTTSGLPDPATPASELQENLTVPAAEPQATGQAGQGRKPRYGFVRRLLRAVFWSTLVTFSLIALLLFLALSWFNSASGRYWLTDAINRSQIVSVAAIEGSFWSELQIKQLSVKTDDLTLVLDYGVLEWEPYMLLLRDLYLPRVSLGELSIQTKAAPPNAPPTPAPDSLSLPFGMHLDEFSLAKLNINGNLITDIRGRVSSNGRFHRLQLEQLQVPQGRLAAALNITGKKPFQSAGSFVLSGQLEGEAIQAVGQLEGPLRALMVQASVSHPRLSGKISVQADVFAPYAYQLVRQGQINVRGLDPSLWQRDAPQARLDLDARFEPVKDGVDGQLTLKNHLPGALDQHQLPLQHATLQFALRDQTLNIARLDVQLPGKSSVQARGQIAQGTLDLQLQAQQIDPQTLWSPQPKGEMNGKLQLKGPWLTPGVQGEISDVQRQAKLKLDIGWIKPETERRLAIRELQLSRGASQLAAKGEFNLQALQDFAAELTLKNINPAEFAQIPAGRISGQANIKGKLQPKPLLDLQFQLQDSVFNQQALTGQGRVQLSAERLSQSDFWLALGNNRISASGALGLPADRLQLELDVPNLAVLGSQFTGRIDGGATLSGALLHPRVDAQLQIRQLATPFAAKVQQADIDLALSSDLQGAIRVGGKVQQLVYAQTRIDQLTLAINGTMQQHDFNLQATGRQAMAPPDAGKAESGETKPDETVALALDWQSRGGFDAQRRWQGQILALSGQAGLPFKLQNSPKLVLASDELELDPASLAIGASQIQLQQTQWKKGTFVSSGQLRSLALAEWLKLGKMIHPATALDTDLQLAGDWQIRQSGVLNGTFNLARVSGDVRWQDAQRGMIPLTLRKLSASGQLEMNRLTIQAQLESEKFGQLGLTGSALVDLAQGGLDAAAPVSASVKGTLPNLSVFAPFLGPDTKLAGDAVLDVRVSGSVSQPQLGGSIRAAHLLYADTQAGIKLQDGELELVLSNQDVILKSFSAKGVSKGGIKVSGSLSLTGGKPNGQLKLQAERFTLISKPEMLLVLSGQGGLSVADGVLSVNGSFKADAGDIQYQSSDVPKLSNDVRVIGRENKTRSANVMKLNMLLDFDLGDQFVFRGYGLESRLLGKLRLKAVPNQLLTASGTITTEGGEYKAYGQKLVIERGILSFQGAVDNPSLDILAMRRNQAVEAGVQVSGNAYAPRVSLYSEPNVPDAEKISWLLFGHGSDSMAKSDGALVLQLLNAMASNGASGKGLTDEILGNFGIDEVGYKSKEEDDGTTTQVVTVSKHLSKSLRVSLEKSFNGLSDAVSFTLQLSRNWSLVSRIGVDNSAVDVKYTLTAD</sequence>
<dbReference type="EMBL" id="CP157355">
    <property type="protein sequence ID" value="XBM00298.1"/>
    <property type="molecule type" value="Genomic_DNA"/>
</dbReference>
<dbReference type="PANTHER" id="PTHR36985">
    <property type="entry name" value="TRANSLOCATION AND ASSEMBLY MODULE SUBUNIT TAMB"/>
    <property type="match status" value="1"/>
</dbReference>
<protein>
    <submittedName>
        <fullName evidence="7">Translocation/assembly module TamB domain-containing protein</fullName>
    </submittedName>
</protein>
<dbReference type="GO" id="GO:0005886">
    <property type="term" value="C:plasma membrane"/>
    <property type="evidence" value="ECO:0007669"/>
    <property type="project" value="InterPro"/>
</dbReference>
<dbReference type="GO" id="GO:0097347">
    <property type="term" value="C:TAM protein secretion complex"/>
    <property type="evidence" value="ECO:0007669"/>
    <property type="project" value="TreeGrafter"/>
</dbReference>
<evidence type="ECO:0000256" key="2">
    <source>
        <dbReference type="ARBA" id="ARBA00022692"/>
    </source>
</evidence>
<dbReference type="PANTHER" id="PTHR36985:SF1">
    <property type="entry name" value="TRANSLOCATION AND ASSEMBLY MODULE SUBUNIT TAMB"/>
    <property type="match status" value="1"/>
</dbReference>
<organism evidence="7">
    <name type="scientific">Chitinibacter mangrovi</name>
    <dbReference type="NCBI Taxonomy" id="3153927"/>
    <lineage>
        <taxon>Bacteria</taxon>
        <taxon>Pseudomonadati</taxon>
        <taxon>Pseudomonadota</taxon>
        <taxon>Betaproteobacteria</taxon>
        <taxon>Neisseriales</taxon>
        <taxon>Chitinibacteraceae</taxon>
        <taxon>Chitinibacter</taxon>
    </lineage>
</organism>
<feature type="domain" description="Translocation and assembly module TamB C-terminal" evidence="6">
    <location>
        <begin position="984"/>
        <end position="1321"/>
    </location>
</feature>
<reference evidence="7" key="1">
    <citation type="submission" date="2024-05" db="EMBL/GenBank/DDBJ databases">
        <authorList>
            <person name="Yang L."/>
            <person name="Pan L."/>
        </authorList>
    </citation>
    <scope>NUCLEOTIDE SEQUENCE</scope>
    <source>
        <strain evidence="7">FCG-7</strain>
    </source>
</reference>
<dbReference type="InterPro" id="IPR007452">
    <property type="entry name" value="TamB_C"/>
</dbReference>
<dbReference type="KEGG" id="cmav:ABHF33_14755"/>
<dbReference type="RefSeq" id="WP_348944658.1">
    <property type="nucleotide sequence ID" value="NZ_CP157355.1"/>
</dbReference>
<name>A0AAU7F9A4_9NEIS</name>
<comment type="subcellular location">
    <subcellularLocation>
        <location evidence="1">Membrane</location>
        <topology evidence="1">Single-pass membrane protein</topology>
    </subcellularLocation>
</comment>
<evidence type="ECO:0000313" key="7">
    <source>
        <dbReference type="EMBL" id="XBM00298.1"/>
    </source>
</evidence>
<evidence type="ECO:0000256" key="5">
    <source>
        <dbReference type="SAM" id="Phobius"/>
    </source>
</evidence>
<proteinExistence type="predicted"/>